<comment type="caution">
    <text evidence="1">The sequence shown here is derived from an EMBL/GenBank/DDBJ whole genome shotgun (WGS) entry which is preliminary data.</text>
</comment>
<dbReference type="RefSeq" id="WP_075171947.1">
    <property type="nucleotide sequence ID" value="NZ_CAXPFL010000034.1"/>
</dbReference>
<evidence type="ECO:0000313" key="3">
    <source>
        <dbReference type="Proteomes" id="UP001169862"/>
    </source>
</evidence>
<protein>
    <recommendedName>
        <fullName evidence="5">PasA protein</fullName>
    </recommendedName>
</protein>
<keyword evidence="4" id="KW-1185">Reference proteome</keyword>
<dbReference type="Pfam" id="PF20227">
    <property type="entry name" value="DUF6586"/>
    <property type="match status" value="1"/>
</dbReference>
<evidence type="ECO:0000313" key="2">
    <source>
        <dbReference type="EMBL" id="MDP2524176.1"/>
    </source>
</evidence>
<organism evidence="1 3">
    <name type="scientific">Neptunomonas phycophila</name>
    <dbReference type="NCBI Taxonomy" id="1572645"/>
    <lineage>
        <taxon>Bacteria</taxon>
        <taxon>Pseudomonadati</taxon>
        <taxon>Pseudomonadota</taxon>
        <taxon>Gammaproteobacteria</taxon>
        <taxon>Oceanospirillales</taxon>
        <taxon>Oceanospirillaceae</taxon>
        <taxon>Neptunomonas</taxon>
    </lineage>
</organism>
<dbReference type="Proteomes" id="UP001177341">
    <property type="component" value="Unassembled WGS sequence"/>
</dbReference>
<dbReference type="Proteomes" id="UP001169862">
    <property type="component" value="Unassembled WGS sequence"/>
</dbReference>
<evidence type="ECO:0000313" key="4">
    <source>
        <dbReference type="Proteomes" id="UP001177341"/>
    </source>
</evidence>
<name>A0AAW7XHZ4_9GAMM</name>
<accession>A0AAW7XHZ4</accession>
<evidence type="ECO:0008006" key="5">
    <source>
        <dbReference type="Google" id="ProtNLM"/>
    </source>
</evidence>
<dbReference type="AlphaFoldDB" id="A0AAW7XHZ4"/>
<dbReference type="EMBL" id="JAUYVO010000015">
    <property type="protein sequence ID" value="MDP2524176.1"/>
    <property type="molecule type" value="Genomic_DNA"/>
</dbReference>
<reference evidence="1" key="1">
    <citation type="submission" date="2023-07" db="EMBL/GenBank/DDBJ databases">
        <title>Genome content predicts the carbon catabolic preferences of heterotrophic bacteria.</title>
        <authorList>
            <person name="Gralka M."/>
        </authorList>
    </citation>
    <scope>NUCLEOTIDE SEQUENCE</scope>
    <source>
        <strain evidence="2">5G01</strain>
        <strain evidence="1">I2M16</strain>
    </source>
</reference>
<proteinExistence type="predicted"/>
<dbReference type="EMBL" id="JAUOPG010000006">
    <property type="protein sequence ID" value="MDO6453928.1"/>
    <property type="molecule type" value="Genomic_DNA"/>
</dbReference>
<evidence type="ECO:0000313" key="1">
    <source>
        <dbReference type="EMBL" id="MDO6453928.1"/>
    </source>
</evidence>
<dbReference type="InterPro" id="IPR046493">
    <property type="entry name" value="DUF6586"/>
</dbReference>
<sequence>MSQVYLVRTNQKLNFARIHIDALQAAQSSNSWDQHAMIESYHESVLFLMASAYQAFLREIAEKYRFNPDAIEALSDLQGLLDASVQESPEVTELSVLESNKHSWLALMLSAYRGCWKAADKTGPSAKAKAGADLSPSLSEIHIVQINPDHAEDADILTEYRSWLSEFRALLERLRSGMQEW</sequence>
<gene>
    <name evidence="1" type="ORF">Q4490_10160</name>
    <name evidence="2" type="ORF">Q8W30_16530</name>
</gene>